<dbReference type="EMBL" id="CP021781">
    <property type="protein sequence ID" value="AXA33407.1"/>
    <property type="molecule type" value="Genomic_DNA"/>
</dbReference>
<dbReference type="PANTHER" id="PTHR22916">
    <property type="entry name" value="GLYCOSYLTRANSFERASE"/>
    <property type="match status" value="1"/>
</dbReference>
<name>A0A2Z4XWZ0_9GAMM</name>
<organism evidence="2 4">
    <name type="scientific">Francisella adeliensis</name>
    <dbReference type="NCBI Taxonomy" id="2007306"/>
    <lineage>
        <taxon>Bacteria</taxon>
        <taxon>Pseudomonadati</taxon>
        <taxon>Pseudomonadota</taxon>
        <taxon>Gammaproteobacteria</taxon>
        <taxon>Thiotrichales</taxon>
        <taxon>Francisellaceae</taxon>
        <taxon>Francisella</taxon>
    </lineage>
</organism>
<dbReference type="GO" id="GO:0016758">
    <property type="term" value="F:hexosyltransferase activity"/>
    <property type="evidence" value="ECO:0007669"/>
    <property type="project" value="UniProtKB-ARBA"/>
</dbReference>
<dbReference type="InterPro" id="IPR029044">
    <property type="entry name" value="Nucleotide-diphossugar_trans"/>
</dbReference>
<dbReference type="KEGG" id="fad:CDH04_02800"/>
<keyword evidence="2" id="KW-0808">Transferase</keyword>
<gene>
    <name evidence="2" type="ORF">CDH04_02800</name>
    <name evidence="3" type="ORF">FZC43_02800</name>
</gene>
<evidence type="ECO:0000313" key="3">
    <source>
        <dbReference type="EMBL" id="QIW11635.1"/>
    </source>
</evidence>
<dbReference type="CDD" id="cd06433">
    <property type="entry name" value="GT_2_WfgS_like"/>
    <property type="match status" value="1"/>
</dbReference>
<proteinExistence type="predicted"/>
<dbReference type="PANTHER" id="PTHR22916:SF3">
    <property type="entry name" value="UDP-GLCNAC:BETAGAL BETA-1,3-N-ACETYLGLUCOSAMINYLTRANSFERASE-LIKE PROTEIN 1"/>
    <property type="match status" value="1"/>
</dbReference>
<evidence type="ECO:0000259" key="1">
    <source>
        <dbReference type="Pfam" id="PF00535"/>
    </source>
</evidence>
<protein>
    <submittedName>
        <fullName evidence="2">Glycosyl transferase</fullName>
    </submittedName>
    <submittedName>
        <fullName evidence="3">Glycosyltransferase</fullName>
    </submittedName>
</protein>
<dbReference type="Gene3D" id="3.90.550.10">
    <property type="entry name" value="Spore Coat Polysaccharide Biosynthesis Protein SpsA, Chain A"/>
    <property type="match status" value="1"/>
</dbReference>
<accession>A0A2Z4XWZ0</accession>
<evidence type="ECO:0000313" key="4">
    <source>
        <dbReference type="Proteomes" id="UP000251120"/>
    </source>
</evidence>
<feature type="domain" description="Glycosyltransferase 2-like" evidence="1">
    <location>
        <begin position="4"/>
        <end position="130"/>
    </location>
</feature>
<dbReference type="Proteomes" id="UP000251120">
    <property type="component" value="Chromosome"/>
</dbReference>
<dbReference type="Pfam" id="PF00535">
    <property type="entry name" value="Glycos_transf_2"/>
    <property type="match status" value="1"/>
</dbReference>
<reference evidence="3 5" key="2">
    <citation type="submission" date="2019-08" db="EMBL/GenBank/DDBJ databases">
        <title>Complete genome sequences of Francisella adeliensis (FSC1325 and FSC1326).</title>
        <authorList>
            <person name="Ohrman C."/>
            <person name="Uneklint I."/>
            <person name="Vallesi A."/>
            <person name="Karlsson L."/>
            <person name="Sjodin A."/>
        </authorList>
    </citation>
    <scope>NUCLEOTIDE SEQUENCE [LARGE SCALE GENOMIC DNA]</scope>
    <source>
        <strain evidence="3 5">FSC1325</strain>
    </source>
</reference>
<dbReference type="Proteomes" id="UP000681131">
    <property type="component" value="Chromosome"/>
</dbReference>
<reference evidence="2 4" key="1">
    <citation type="submission" date="2017-06" db="EMBL/GenBank/DDBJ databases">
        <title>Complete genome of Francisella adeliensis.</title>
        <authorList>
            <person name="Vallesi A."/>
            <person name="Sjodin A."/>
        </authorList>
    </citation>
    <scope>NUCLEOTIDE SEQUENCE [LARGE SCALE GENOMIC DNA]</scope>
    <source>
        <strain evidence="2 4">FDC440</strain>
    </source>
</reference>
<dbReference type="EMBL" id="CP043424">
    <property type="protein sequence ID" value="QIW11635.1"/>
    <property type="molecule type" value="Genomic_DNA"/>
</dbReference>
<evidence type="ECO:0000313" key="2">
    <source>
        <dbReference type="EMBL" id="AXA33407.1"/>
    </source>
</evidence>
<sequence>MKVSIITVCYNSQATIENTIRSVVSQTHSDIEYIIVDGKSSDNTLEIVSKYQDKIAKVISETDQGIYDAMNKGIKAATGDIIGILNSDDYYVGSDVVSQIVKAFDEKSPDMVFADLAYVAGDSQDKILRYYGAKDFIPKKLKNGIMPPHPTLYVKKEVYQKYGNYRLDFKIAADYEMFVRLLLVKQLTYFYINKCIIKMTVGGVSTSNFDSKKIINTETIKALSVNGINVSYISIFRKYPTKIFEIMKGRFMSLFRIKLK</sequence>
<keyword evidence="5" id="KW-1185">Reference proteome</keyword>
<dbReference type="SUPFAM" id="SSF53448">
    <property type="entry name" value="Nucleotide-diphospho-sugar transferases"/>
    <property type="match status" value="1"/>
</dbReference>
<dbReference type="OrthoDB" id="396512at2"/>
<evidence type="ECO:0000313" key="5">
    <source>
        <dbReference type="Proteomes" id="UP000681131"/>
    </source>
</evidence>
<dbReference type="RefSeq" id="WP_112869580.1">
    <property type="nucleotide sequence ID" value="NZ_CP021781.1"/>
</dbReference>
<dbReference type="InterPro" id="IPR001173">
    <property type="entry name" value="Glyco_trans_2-like"/>
</dbReference>
<dbReference type="AlphaFoldDB" id="A0A2Z4XWZ0"/>